<protein>
    <recommendedName>
        <fullName evidence="4">Beta-barrel assembly machine subunit BamF</fullName>
    </recommendedName>
</protein>
<dbReference type="Pfam" id="PF11233">
    <property type="entry name" value="DUF3035"/>
    <property type="match status" value="1"/>
</dbReference>
<name>A0A0P1FFY1_9RHOB</name>
<dbReference type="PROSITE" id="PS51257">
    <property type="entry name" value="PROKAR_LIPOPROTEIN"/>
    <property type="match status" value="1"/>
</dbReference>
<dbReference type="STRING" id="266809.PM03_13155"/>
<dbReference type="EMBL" id="CYRX01000029">
    <property type="protein sequence ID" value="CUH60683.1"/>
    <property type="molecule type" value="Genomic_DNA"/>
</dbReference>
<dbReference type="InterPro" id="IPR021395">
    <property type="entry name" value="DUF3035"/>
</dbReference>
<dbReference type="AlphaFoldDB" id="A0A0P1FFY1"/>
<feature type="chain" id="PRO_5006062558" description="Beta-barrel assembly machine subunit BamF" evidence="1">
    <location>
        <begin position="22"/>
        <end position="175"/>
    </location>
</feature>
<dbReference type="RefSeq" id="WP_058123610.1">
    <property type="nucleotide sequence ID" value="NZ_CP107618.1"/>
</dbReference>
<accession>A0A0P1FFY1</accession>
<dbReference type="eggNOG" id="ENOG50319MP">
    <property type="taxonomic scope" value="Bacteria"/>
</dbReference>
<gene>
    <name evidence="2" type="ORF">THS5294_01979</name>
</gene>
<feature type="signal peptide" evidence="1">
    <location>
        <begin position="1"/>
        <end position="21"/>
    </location>
</feature>
<evidence type="ECO:0000256" key="1">
    <source>
        <dbReference type="SAM" id="SignalP"/>
    </source>
</evidence>
<dbReference type="Proteomes" id="UP000051298">
    <property type="component" value="Unassembled WGS sequence"/>
</dbReference>
<organism evidence="2 3">
    <name type="scientific">Thalassobacter stenotrophicus</name>
    <dbReference type="NCBI Taxonomy" id="266809"/>
    <lineage>
        <taxon>Bacteria</taxon>
        <taxon>Pseudomonadati</taxon>
        <taxon>Pseudomonadota</taxon>
        <taxon>Alphaproteobacteria</taxon>
        <taxon>Rhodobacterales</taxon>
        <taxon>Roseobacteraceae</taxon>
        <taxon>Thalassobacter</taxon>
    </lineage>
</organism>
<evidence type="ECO:0008006" key="4">
    <source>
        <dbReference type="Google" id="ProtNLM"/>
    </source>
</evidence>
<sequence length="175" mass="18776">MGKLRVSLMSLAALVALSACGDRDAAPNLMNLRNTDRTPDEFSILPTTPLLQPETFAELPVPTPGGVNRTDPTPAADAVAALGGRVDAGVGGDRGLIATVTRYGVGSDIRATLATEDEAFRRANDGLTLERLFNVNVYYKSYRPQSLDKYRELQRLRDAGVRTPAAPPNPALLEQ</sequence>
<evidence type="ECO:0000313" key="2">
    <source>
        <dbReference type="EMBL" id="CUH60683.1"/>
    </source>
</evidence>
<evidence type="ECO:0000313" key="3">
    <source>
        <dbReference type="Proteomes" id="UP000051298"/>
    </source>
</evidence>
<keyword evidence="1" id="KW-0732">Signal</keyword>
<proteinExistence type="predicted"/>
<reference evidence="2 3" key="1">
    <citation type="submission" date="2015-09" db="EMBL/GenBank/DDBJ databases">
        <authorList>
            <consortium name="Swine Surveillance"/>
        </authorList>
    </citation>
    <scope>NUCLEOTIDE SEQUENCE [LARGE SCALE GENOMIC DNA]</scope>
    <source>
        <strain evidence="2 3">CECT 5294</strain>
    </source>
</reference>